<keyword evidence="5 17" id="KW-0812">Transmembrane</keyword>
<evidence type="ECO:0000256" key="6">
    <source>
        <dbReference type="ARBA" id="ARBA00022729"/>
    </source>
</evidence>
<dbReference type="FunFam" id="3.30.430.20:FF:000003">
    <property type="entry name" value="Cysteine-rich RLK (RECEPTOR-like protein kinase) 10"/>
    <property type="match status" value="2"/>
</dbReference>
<dbReference type="PROSITE" id="PS00108">
    <property type="entry name" value="PROTEIN_KINASE_ST"/>
    <property type="match status" value="1"/>
</dbReference>
<dbReference type="InterPro" id="IPR000719">
    <property type="entry name" value="Prot_kinase_dom"/>
</dbReference>
<evidence type="ECO:0000313" key="22">
    <source>
        <dbReference type="Proteomes" id="UP000796880"/>
    </source>
</evidence>
<evidence type="ECO:0000256" key="15">
    <source>
        <dbReference type="PROSITE-ProRule" id="PRU10141"/>
    </source>
</evidence>
<dbReference type="CDD" id="cd23509">
    <property type="entry name" value="Gnk2-like"/>
    <property type="match status" value="4"/>
</dbReference>
<dbReference type="PROSITE" id="PS50011">
    <property type="entry name" value="PROTEIN_KINASE_DOM"/>
    <property type="match status" value="1"/>
</dbReference>
<evidence type="ECO:0000256" key="7">
    <source>
        <dbReference type="ARBA" id="ARBA00022737"/>
    </source>
</evidence>
<dbReference type="OrthoDB" id="4062651at2759"/>
<evidence type="ECO:0000256" key="2">
    <source>
        <dbReference type="ARBA" id="ARBA00022527"/>
    </source>
</evidence>
<keyword evidence="11 17" id="KW-1133">Transmembrane helix</keyword>
<evidence type="ECO:0000256" key="8">
    <source>
        <dbReference type="ARBA" id="ARBA00022741"/>
    </source>
</evidence>
<dbReference type="Gene3D" id="3.30.430.20">
    <property type="entry name" value="Gnk2 domain, C-X8-C-X2-C motif"/>
    <property type="match status" value="4"/>
</dbReference>
<dbReference type="PROSITE" id="PS00107">
    <property type="entry name" value="PROTEIN_KINASE_ATP"/>
    <property type="match status" value="1"/>
</dbReference>
<evidence type="ECO:0000256" key="17">
    <source>
        <dbReference type="SAM" id="Phobius"/>
    </source>
</evidence>
<evidence type="ECO:0000256" key="4">
    <source>
        <dbReference type="ARBA" id="ARBA00022679"/>
    </source>
</evidence>
<evidence type="ECO:0000256" key="9">
    <source>
        <dbReference type="ARBA" id="ARBA00022777"/>
    </source>
</evidence>
<keyword evidence="8 15" id="KW-0547">Nucleotide-binding</keyword>
<feature type="domain" description="Gnk2-homologous" evidence="20">
    <location>
        <begin position="34"/>
        <end position="137"/>
    </location>
</feature>
<evidence type="ECO:0000259" key="20">
    <source>
        <dbReference type="PROSITE" id="PS51473"/>
    </source>
</evidence>
<dbReference type="InterPro" id="IPR011009">
    <property type="entry name" value="Kinase-like_dom_sf"/>
</dbReference>
<keyword evidence="14" id="KW-0325">Glycoprotein</keyword>
<dbReference type="Gene3D" id="3.30.200.20">
    <property type="entry name" value="Phosphorylase Kinase, domain 1"/>
    <property type="match status" value="1"/>
</dbReference>
<reference evidence="21" key="1">
    <citation type="submission" date="2020-03" db="EMBL/GenBank/DDBJ databases">
        <title>A high-quality chromosome-level genome assembly of a woody plant with both climbing and erect habits, Rhamnella rubrinervis.</title>
        <authorList>
            <person name="Lu Z."/>
            <person name="Yang Y."/>
            <person name="Zhu X."/>
            <person name="Sun Y."/>
        </authorList>
    </citation>
    <scope>NUCLEOTIDE SEQUENCE</scope>
    <source>
        <strain evidence="21">BYM</strain>
        <tissue evidence="21">Leaf</tissue>
    </source>
</reference>
<feature type="compositionally biased region" description="Polar residues" evidence="16">
    <location>
        <begin position="833"/>
        <end position="848"/>
    </location>
</feature>
<dbReference type="Pfam" id="PF01657">
    <property type="entry name" value="Stress-antifung"/>
    <property type="match status" value="4"/>
</dbReference>
<dbReference type="EMBL" id="VOIH02000003">
    <property type="protein sequence ID" value="KAF3451649.1"/>
    <property type="molecule type" value="Genomic_DNA"/>
</dbReference>
<dbReference type="SUPFAM" id="SSF56112">
    <property type="entry name" value="Protein kinase-like (PK-like)"/>
    <property type="match status" value="1"/>
</dbReference>
<keyword evidence="7" id="KW-0677">Repeat</keyword>
<comment type="subcellular location">
    <subcellularLocation>
        <location evidence="1">Membrane</location>
        <topology evidence="1">Single-pass membrane protein</topology>
    </subcellularLocation>
</comment>
<feature type="region of interest" description="Disordered" evidence="16">
    <location>
        <begin position="833"/>
        <end position="866"/>
    </location>
</feature>
<dbReference type="Gene3D" id="1.10.510.10">
    <property type="entry name" value="Transferase(Phosphotransferase) domain 1"/>
    <property type="match status" value="1"/>
</dbReference>
<dbReference type="GO" id="GO:0004674">
    <property type="term" value="F:protein serine/threonine kinase activity"/>
    <property type="evidence" value="ECO:0007669"/>
    <property type="project" value="UniProtKB-KW"/>
</dbReference>
<evidence type="ECO:0000256" key="13">
    <source>
        <dbReference type="ARBA" id="ARBA00023170"/>
    </source>
</evidence>
<keyword evidence="6 18" id="KW-0732">Signal</keyword>
<keyword evidence="4" id="KW-0808">Transferase</keyword>
<comment type="caution">
    <text evidence="21">The sequence shown here is derived from an EMBL/GenBank/DDBJ whole genome shotgun (WGS) entry which is preliminary data.</text>
</comment>
<dbReference type="PANTHER" id="PTHR27002">
    <property type="entry name" value="RECEPTOR-LIKE SERINE/THREONINE-PROTEIN KINASE SD1-8"/>
    <property type="match status" value="1"/>
</dbReference>
<evidence type="ECO:0000313" key="21">
    <source>
        <dbReference type="EMBL" id="KAF3451649.1"/>
    </source>
</evidence>
<evidence type="ECO:0000256" key="3">
    <source>
        <dbReference type="ARBA" id="ARBA00022553"/>
    </source>
</evidence>
<evidence type="ECO:0000256" key="11">
    <source>
        <dbReference type="ARBA" id="ARBA00022989"/>
    </source>
</evidence>
<organism evidence="21 22">
    <name type="scientific">Rhamnella rubrinervis</name>
    <dbReference type="NCBI Taxonomy" id="2594499"/>
    <lineage>
        <taxon>Eukaryota</taxon>
        <taxon>Viridiplantae</taxon>
        <taxon>Streptophyta</taxon>
        <taxon>Embryophyta</taxon>
        <taxon>Tracheophyta</taxon>
        <taxon>Spermatophyta</taxon>
        <taxon>Magnoliopsida</taxon>
        <taxon>eudicotyledons</taxon>
        <taxon>Gunneridae</taxon>
        <taxon>Pentapetalae</taxon>
        <taxon>rosids</taxon>
        <taxon>fabids</taxon>
        <taxon>Rosales</taxon>
        <taxon>Rhamnaceae</taxon>
        <taxon>rhamnoid group</taxon>
        <taxon>Rhamneae</taxon>
        <taxon>Rhamnella</taxon>
    </lineage>
</organism>
<keyword evidence="10 15" id="KW-0067">ATP-binding</keyword>
<keyword evidence="12 17" id="KW-0472">Membrane</keyword>
<dbReference type="InterPro" id="IPR038408">
    <property type="entry name" value="GNK2_sf"/>
</dbReference>
<dbReference type="InterPro" id="IPR017441">
    <property type="entry name" value="Protein_kinase_ATP_BS"/>
</dbReference>
<dbReference type="CDD" id="cd14066">
    <property type="entry name" value="STKc_IRAK"/>
    <property type="match status" value="1"/>
</dbReference>
<dbReference type="Proteomes" id="UP000796880">
    <property type="component" value="Unassembled WGS sequence"/>
</dbReference>
<keyword evidence="3" id="KW-0597">Phosphoprotein</keyword>
<keyword evidence="22" id="KW-1185">Reference proteome</keyword>
<dbReference type="GO" id="GO:0005524">
    <property type="term" value="F:ATP binding"/>
    <property type="evidence" value="ECO:0007669"/>
    <property type="project" value="UniProtKB-UniRule"/>
</dbReference>
<feature type="binding site" evidence="15">
    <location>
        <position position="596"/>
    </location>
    <ligand>
        <name>ATP</name>
        <dbReference type="ChEBI" id="CHEBI:30616"/>
    </ligand>
</feature>
<evidence type="ECO:0000259" key="19">
    <source>
        <dbReference type="PROSITE" id="PS50011"/>
    </source>
</evidence>
<dbReference type="InterPro" id="IPR001245">
    <property type="entry name" value="Ser-Thr/Tyr_kinase_cat_dom"/>
</dbReference>
<dbReference type="GO" id="GO:0005886">
    <property type="term" value="C:plasma membrane"/>
    <property type="evidence" value="ECO:0007669"/>
    <property type="project" value="TreeGrafter"/>
</dbReference>
<evidence type="ECO:0000256" key="12">
    <source>
        <dbReference type="ARBA" id="ARBA00023136"/>
    </source>
</evidence>
<evidence type="ECO:0000256" key="14">
    <source>
        <dbReference type="ARBA" id="ARBA00023180"/>
    </source>
</evidence>
<dbReference type="AlphaFoldDB" id="A0A8K0HH62"/>
<dbReference type="PROSITE" id="PS51473">
    <property type="entry name" value="GNK2"/>
    <property type="match status" value="4"/>
</dbReference>
<keyword evidence="13" id="KW-0675">Receptor</keyword>
<dbReference type="SMART" id="SM00220">
    <property type="entry name" value="S_TKc"/>
    <property type="match status" value="1"/>
</dbReference>
<evidence type="ECO:0000256" key="10">
    <source>
        <dbReference type="ARBA" id="ARBA00022840"/>
    </source>
</evidence>
<dbReference type="FunFam" id="3.30.430.20:FF:000002">
    <property type="entry name" value="Cysteine-rich receptor-like protein kinase 10"/>
    <property type="match status" value="2"/>
</dbReference>
<sequence length="866" mass="96392">MGSSRLVLFTLIPILMHLLAASTIAQEGCSTEPDSCGNCNSNVGNYTSSSIYSSNLRSLLSYISFDTQNYYGFYNSSFGDIPNTVNAIALCRGDIVQEKCRSCLNETSYRLLELCSNNKEAIIWAELCMVRYSNNSIFSIKKDVPRRISSSRHATANAEQFKLVLKPLLDGLKTKAASGSSNAKFAYGNATFPGVEGIFALLQCTPDLTEQDCNACLDDAILQIPNCCAGKQGGRVLKPSCNLRFESGPFYDESTVRSQGGLCSDGAEYCWSCSENGNFATTSVFKENLNSLLFSQFSSNSQNDYGFYNSSLGQNTNKVNAIAMCRGDIEMEICLKCMNESSSRLLERCPNRTEAIIWDERCMVRYSNESIFSALKEEPTVKVPSPNKAWDPNLFKLTLKPLLDNLSSKASSGDNRKKFAMGHSTIPGYETIYALSQCTPDIEKNDCSACLQRASLFLQECCDNLQGARILKPSCSLRYEISRFYNSTDDELISPAAQIPLQGKKSNETRTVVLIVVPSVTAMLIIFVSLLIRLRRRPKEKLLNSEDISWMESLQYEFATIKAATDDFSDENKLGQGGFGSVYKGILANGQCIAVKRLSVTSQQGDLEFKNEVMLVAKLQHRNLVRLLGFCLERSERLLVYEFVPNASLNQFIFDPTKRGELDWSTRYKIIGGIARGLVYLHEDSRLKIIHRDLKTGNILLDEEMNPKIADFGMARLFVVDQTEESTKRIVGTYGYMAPEYAMNGRFSTKSDVYSFGVDTTMNIVDLTLREGSRSEIMRCIHIALLCVQENPAHRPTMNSIIVMLTSYSITLQVPSQPAFFLHSSMRSNMSLASDHNSQVTESNVSKSDSVEASIHEASITKPYPC</sequence>
<dbReference type="PANTHER" id="PTHR27002:SF1073">
    <property type="entry name" value="CYSTEINE-RICH RECEPTOR-LIKE PROTEIN KINASE 29"/>
    <property type="match status" value="1"/>
</dbReference>
<dbReference type="InterPro" id="IPR002902">
    <property type="entry name" value="GNK2"/>
</dbReference>
<dbReference type="InterPro" id="IPR008271">
    <property type="entry name" value="Ser/Thr_kinase_AS"/>
</dbReference>
<protein>
    <submittedName>
        <fullName evidence="21">Uncharacterized protein</fullName>
    </submittedName>
</protein>
<evidence type="ECO:0000256" key="16">
    <source>
        <dbReference type="SAM" id="MobiDB-lite"/>
    </source>
</evidence>
<evidence type="ECO:0000256" key="5">
    <source>
        <dbReference type="ARBA" id="ARBA00022692"/>
    </source>
</evidence>
<dbReference type="FunFam" id="3.30.200.20:FF:000142">
    <property type="entry name" value="Cysteine-rich receptor-like protein kinase 10"/>
    <property type="match status" value="1"/>
</dbReference>
<name>A0A8K0HH62_9ROSA</name>
<proteinExistence type="predicted"/>
<feature type="transmembrane region" description="Helical" evidence="17">
    <location>
        <begin position="512"/>
        <end position="532"/>
    </location>
</feature>
<keyword evidence="9" id="KW-0418">Kinase</keyword>
<dbReference type="Pfam" id="PF07714">
    <property type="entry name" value="PK_Tyr_Ser-Thr"/>
    <property type="match status" value="1"/>
</dbReference>
<feature type="domain" description="Protein kinase" evidence="19">
    <location>
        <begin position="568"/>
        <end position="820"/>
    </location>
</feature>
<gene>
    <name evidence="21" type="ORF">FNV43_RR07744</name>
</gene>
<dbReference type="FunFam" id="1.10.510.10:FF:001019">
    <property type="entry name" value="G-type lectin S-receptor-like serine/threonine-protein kinase B120"/>
    <property type="match status" value="1"/>
</dbReference>
<feature type="signal peptide" evidence="18">
    <location>
        <begin position="1"/>
        <end position="25"/>
    </location>
</feature>
<feature type="chain" id="PRO_5035433796" evidence="18">
    <location>
        <begin position="26"/>
        <end position="866"/>
    </location>
</feature>
<feature type="domain" description="Gnk2-homologous" evidence="20">
    <location>
        <begin position="377"/>
        <end position="484"/>
    </location>
</feature>
<feature type="domain" description="Gnk2-homologous" evidence="20">
    <location>
        <begin position="267"/>
        <end position="371"/>
    </location>
</feature>
<feature type="domain" description="Gnk2-homologous" evidence="20">
    <location>
        <begin position="143"/>
        <end position="250"/>
    </location>
</feature>
<keyword evidence="2" id="KW-0723">Serine/threonine-protein kinase</keyword>
<accession>A0A8K0HH62</accession>
<evidence type="ECO:0000256" key="1">
    <source>
        <dbReference type="ARBA" id="ARBA00004167"/>
    </source>
</evidence>
<evidence type="ECO:0000256" key="18">
    <source>
        <dbReference type="SAM" id="SignalP"/>
    </source>
</evidence>